<keyword evidence="5 7" id="KW-0472">Membrane</keyword>
<dbReference type="EMBL" id="ADAS02000006">
    <property type="protein sequence ID" value="OAV98653.1"/>
    <property type="molecule type" value="Genomic_DNA"/>
</dbReference>
<gene>
    <name evidence="8" type="ORF">PTTG_12574</name>
</gene>
<feature type="transmembrane region" description="Helical" evidence="7">
    <location>
        <begin position="781"/>
        <end position="800"/>
    </location>
</feature>
<feature type="transmembrane region" description="Helical" evidence="7">
    <location>
        <begin position="743"/>
        <end position="760"/>
    </location>
</feature>
<keyword evidence="4 7" id="KW-1133">Transmembrane helix</keyword>
<evidence type="ECO:0000313" key="10">
    <source>
        <dbReference type="Proteomes" id="UP000005240"/>
    </source>
</evidence>
<dbReference type="Gene3D" id="1.20.1740.10">
    <property type="entry name" value="Amino acid/polyamine transporter I"/>
    <property type="match status" value="1"/>
</dbReference>
<feature type="transmembrane region" description="Helical" evidence="7">
    <location>
        <begin position="608"/>
        <end position="630"/>
    </location>
</feature>
<sequence length="920" mass="101008">MGVRVGSPIRESDQIFRVFTGYHVTATGYSAGEIQQCLKRSELLYSFGAFKKCLGPPGSRSYSDVLPKRAGCGGLFVPGGVAAESAGPVAHRSGGRPEGGRKHLGTEAVARPTRRLWRCSSWCLPLLFSEEVKDGQRFERAESWGKGGRERLGMIYLTVCPGSAPRSALVCLGSSVGPDGCLILSVPLGVRAKYMEFRRAPLFATVWAVGRLDLRARARQCAPESMDNARLPLHSRQLDINPNLRIMHDSHSNPDTNISEATSATLVPSLFTNEKQPGDGSQSSSTVRLPQAVSTENVQNGNKSKIGKSSRLLGLSFGPNLVPPLSFRRPSRPACLSQHLNFCQAPTSTDTQEQLAIVGYRQELHRSWDFWSLFAMSFCNVSVMLGSFEALQLSYQYWGPILMTVGSLATSCLMVGLNTVFAEMASAYPVAGAMFTWTFKLARTISWLRDWARPLSWVIGFFLFASHLMVQIEGASCFVAVLTTALAHSGLEWVPTDIQAKTIGVAFIALCGLISITPLGRSPLVWKFLGVLTVLLNLSACIVLRTTANHQGNISTLFKVSPKYYPSLTKGYIMLRGWALATVIVGSEPAAHMAEETKNPASTVPRAMFYNAIFCGFWQLFCNVFVTLAITPLRPAPPSPPNTLSTISHIFWRCPLPAAQYVTATILIASFFANIAQFLGTSRFFWALARDKALPFAKFWRKVTEDRRPVRATCLMIMLSIILMFVSLEPSGWILRLGKDSTSVLVLTSYVIPCIIYLFCERGVYDQDGRNVWRLKSFSKPLTLISVLFLLLLLACYSGPAGYPLTSKTFPIAPLAALGCLMISLVFWFTYGRNHFIGPIKSLSTWSVGFEIDLPKKRSRNLAPQARADTRDPTVAQAGSQSVNDRSGAVLSSQPNHTLGIPHTYCTYGSDGSLWTETEN</sequence>
<reference evidence="9" key="4">
    <citation type="submission" date="2025-05" db="UniProtKB">
        <authorList>
            <consortium name="EnsemblFungi"/>
        </authorList>
    </citation>
    <scope>IDENTIFICATION</scope>
    <source>
        <strain evidence="9">isolate 1-1 / race 1 (BBBD)</strain>
    </source>
</reference>
<feature type="region of interest" description="Disordered" evidence="6">
    <location>
        <begin position="861"/>
        <end position="895"/>
    </location>
</feature>
<feature type="region of interest" description="Disordered" evidence="6">
    <location>
        <begin position="271"/>
        <end position="306"/>
    </location>
</feature>
<evidence type="ECO:0000256" key="1">
    <source>
        <dbReference type="ARBA" id="ARBA00004141"/>
    </source>
</evidence>
<dbReference type="GO" id="GO:0022857">
    <property type="term" value="F:transmembrane transporter activity"/>
    <property type="evidence" value="ECO:0007669"/>
    <property type="project" value="InterPro"/>
</dbReference>
<dbReference type="GO" id="GO:0016020">
    <property type="term" value="C:membrane"/>
    <property type="evidence" value="ECO:0007669"/>
    <property type="project" value="UniProtKB-SubCell"/>
</dbReference>
<reference evidence="9 10" key="3">
    <citation type="journal article" date="2017" name="G3 (Bethesda)">
        <title>Comparative analysis highlights variable genome content of wheat rusts and divergence of the mating loci.</title>
        <authorList>
            <person name="Cuomo C.A."/>
            <person name="Bakkeren G."/>
            <person name="Khalil H.B."/>
            <person name="Panwar V."/>
            <person name="Joly D."/>
            <person name="Linning R."/>
            <person name="Sakthikumar S."/>
            <person name="Song X."/>
            <person name="Adiconis X."/>
            <person name="Fan L."/>
            <person name="Goldberg J.M."/>
            <person name="Levin J.Z."/>
            <person name="Young S."/>
            <person name="Zeng Q."/>
            <person name="Anikster Y."/>
            <person name="Bruce M."/>
            <person name="Wang M."/>
            <person name="Yin C."/>
            <person name="McCallum B."/>
            <person name="Szabo L.J."/>
            <person name="Hulbert S."/>
            <person name="Chen X."/>
            <person name="Fellers J.P."/>
        </authorList>
    </citation>
    <scope>NUCLEOTIDE SEQUENCE</scope>
    <source>
        <strain evidence="10">Isolate 1-1 / race 1 (BBBD)</strain>
        <strain evidence="9">isolate 1-1 / race 1 (BBBD)</strain>
    </source>
</reference>
<dbReference type="OrthoDB" id="10054429at2759"/>
<evidence type="ECO:0000256" key="7">
    <source>
        <dbReference type="SAM" id="Phobius"/>
    </source>
</evidence>
<evidence type="ECO:0000256" key="5">
    <source>
        <dbReference type="ARBA" id="ARBA00023136"/>
    </source>
</evidence>
<reference evidence="8" key="1">
    <citation type="submission" date="2009-11" db="EMBL/GenBank/DDBJ databases">
        <authorList>
            <consortium name="The Broad Institute Genome Sequencing Platform"/>
            <person name="Ward D."/>
            <person name="Feldgarden M."/>
            <person name="Earl A."/>
            <person name="Young S.K."/>
            <person name="Zeng Q."/>
            <person name="Koehrsen M."/>
            <person name="Alvarado L."/>
            <person name="Berlin A."/>
            <person name="Bochicchio J."/>
            <person name="Borenstein D."/>
            <person name="Chapman S.B."/>
            <person name="Chen Z."/>
            <person name="Engels R."/>
            <person name="Freedman E."/>
            <person name="Gellesch M."/>
            <person name="Goldberg J."/>
            <person name="Griggs A."/>
            <person name="Gujja S."/>
            <person name="Heilman E."/>
            <person name="Heiman D."/>
            <person name="Hepburn T."/>
            <person name="Howarth C."/>
            <person name="Jen D."/>
            <person name="Larson L."/>
            <person name="Lewis B."/>
            <person name="Mehta T."/>
            <person name="Park D."/>
            <person name="Pearson M."/>
            <person name="Roberts A."/>
            <person name="Saif S."/>
            <person name="Shea T."/>
            <person name="Shenoy N."/>
            <person name="Sisk P."/>
            <person name="Stolte C."/>
            <person name="Sykes S."/>
            <person name="Thomson T."/>
            <person name="Walk T."/>
            <person name="White J."/>
            <person name="Yandava C."/>
            <person name="Izard J."/>
            <person name="Baranova O.V."/>
            <person name="Blanton J.M."/>
            <person name="Tanner A.C."/>
            <person name="Dewhirst F.E."/>
            <person name="Haas B."/>
            <person name="Nusbaum C."/>
            <person name="Birren B."/>
        </authorList>
    </citation>
    <scope>NUCLEOTIDE SEQUENCE [LARGE SCALE GENOMIC DNA]</scope>
    <source>
        <strain evidence="8">1-1 BBBD Race 1</strain>
    </source>
</reference>
<comment type="subcellular location">
    <subcellularLocation>
        <location evidence="1">Membrane</location>
        <topology evidence="1">Multi-pass membrane protein</topology>
    </subcellularLocation>
</comment>
<dbReference type="VEuPathDB" id="FungiDB:PTTG_12574"/>
<feature type="transmembrane region" description="Helical" evidence="7">
    <location>
        <begin position="661"/>
        <end position="689"/>
    </location>
</feature>
<evidence type="ECO:0000313" key="8">
    <source>
        <dbReference type="EMBL" id="OAV98653.1"/>
    </source>
</evidence>
<dbReference type="EnsemblFungi" id="PTTG_12574-t43_1">
    <property type="protein sequence ID" value="PTTG_12574-t43_1-p1"/>
    <property type="gene ID" value="PTTG_12574"/>
</dbReference>
<evidence type="ECO:0008006" key="11">
    <source>
        <dbReference type="Google" id="ProtNLM"/>
    </source>
</evidence>
<dbReference type="Pfam" id="PF13520">
    <property type="entry name" value="AA_permease_2"/>
    <property type="match status" value="1"/>
</dbReference>
<feature type="transmembrane region" description="Helical" evidence="7">
    <location>
        <begin position="710"/>
        <end position="728"/>
    </location>
</feature>
<protein>
    <recommendedName>
        <fullName evidence="11">Amino acid permease/ SLC12A domain-containing protein</fullName>
    </recommendedName>
</protein>
<evidence type="ECO:0000256" key="2">
    <source>
        <dbReference type="ARBA" id="ARBA00022448"/>
    </source>
</evidence>
<dbReference type="PANTHER" id="PTHR45649:SF26">
    <property type="entry name" value="OS04G0435100 PROTEIN"/>
    <property type="match status" value="1"/>
</dbReference>
<evidence type="ECO:0000313" key="9">
    <source>
        <dbReference type="EnsemblFungi" id="PTTG_12574-t43_1-p1"/>
    </source>
</evidence>
<dbReference type="STRING" id="630390.A0A180H2T2"/>
<evidence type="ECO:0000256" key="3">
    <source>
        <dbReference type="ARBA" id="ARBA00022692"/>
    </source>
</evidence>
<reference evidence="8" key="2">
    <citation type="submission" date="2016-05" db="EMBL/GenBank/DDBJ databases">
        <title>Comparative analysis highlights variable genome content of wheat rusts and divergence of the mating loci.</title>
        <authorList>
            <person name="Cuomo C.A."/>
            <person name="Bakkeren G."/>
            <person name="Szabo L."/>
            <person name="Khalil H."/>
            <person name="Joly D."/>
            <person name="Goldberg J."/>
            <person name="Young S."/>
            <person name="Zeng Q."/>
            <person name="Fellers J."/>
        </authorList>
    </citation>
    <scope>NUCLEOTIDE SEQUENCE [LARGE SCALE GENOMIC DNA]</scope>
    <source>
        <strain evidence="8">1-1 BBBD Race 1</strain>
    </source>
</reference>
<feature type="compositionally biased region" description="Polar residues" evidence="6">
    <location>
        <begin position="877"/>
        <end position="895"/>
    </location>
</feature>
<keyword evidence="2" id="KW-0813">Transport</keyword>
<name>A0A180H2T2_PUCT1</name>
<evidence type="ECO:0000256" key="6">
    <source>
        <dbReference type="SAM" id="MobiDB-lite"/>
    </source>
</evidence>
<feature type="transmembrane region" description="Helical" evidence="7">
    <location>
        <begin position="812"/>
        <end position="831"/>
    </location>
</feature>
<dbReference type="Proteomes" id="UP000005240">
    <property type="component" value="Unassembled WGS sequence"/>
</dbReference>
<feature type="transmembrane region" description="Helical" evidence="7">
    <location>
        <begin position="457"/>
        <end position="486"/>
    </location>
</feature>
<organism evidence="8">
    <name type="scientific">Puccinia triticina (isolate 1-1 / race 1 (BBBD))</name>
    <name type="common">Brown leaf rust fungus</name>
    <dbReference type="NCBI Taxonomy" id="630390"/>
    <lineage>
        <taxon>Eukaryota</taxon>
        <taxon>Fungi</taxon>
        <taxon>Dikarya</taxon>
        <taxon>Basidiomycota</taxon>
        <taxon>Pucciniomycotina</taxon>
        <taxon>Pucciniomycetes</taxon>
        <taxon>Pucciniales</taxon>
        <taxon>Pucciniaceae</taxon>
        <taxon>Puccinia</taxon>
    </lineage>
</organism>
<dbReference type="InterPro" id="IPR002293">
    <property type="entry name" value="AA/rel_permease1"/>
</dbReference>
<keyword evidence="10" id="KW-1185">Reference proteome</keyword>
<feature type="transmembrane region" description="Helical" evidence="7">
    <location>
        <begin position="498"/>
        <end position="516"/>
    </location>
</feature>
<dbReference type="PANTHER" id="PTHR45649">
    <property type="entry name" value="AMINO-ACID PERMEASE BAT1"/>
    <property type="match status" value="1"/>
</dbReference>
<keyword evidence="3 7" id="KW-0812">Transmembrane</keyword>
<evidence type="ECO:0000256" key="4">
    <source>
        <dbReference type="ARBA" id="ARBA00022989"/>
    </source>
</evidence>
<feature type="transmembrane region" description="Helical" evidence="7">
    <location>
        <begin position="528"/>
        <end position="548"/>
    </location>
</feature>
<dbReference type="AlphaFoldDB" id="A0A180H2T2"/>
<proteinExistence type="predicted"/>
<feature type="compositionally biased region" description="Polar residues" evidence="6">
    <location>
        <begin position="271"/>
        <end position="303"/>
    </location>
</feature>
<accession>A0A180H2T2</accession>